<evidence type="ECO:0000313" key="6">
    <source>
        <dbReference type="Proteomes" id="UP000003860"/>
    </source>
</evidence>
<dbReference type="OrthoDB" id="51171at2"/>
<dbReference type="FunFam" id="3.40.50.12780:FF:000012">
    <property type="entry name" value="Non-ribosomal peptide synthetase"/>
    <property type="match status" value="1"/>
</dbReference>
<dbReference type="NCBIfam" id="TIGR01733">
    <property type="entry name" value="AA-adenyl-dom"/>
    <property type="match status" value="1"/>
</dbReference>
<reference evidence="5" key="1">
    <citation type="submission" date="2009-07" db="EMBL/GenBank/DDBJ databases">
        <authorList>
            <consortium name="US DOE Joint Genome Institute (JGI-PGF)"/>
            <person name="Lucas S."/>
            <person name="Copeland A."/>
            <person name="Lapidus A."/>
            <person name="Glavina del Rio T."/>
            <person name="Tice H."/>
            <person name="Bruce D."/>
            <person name="Goodwin L."/>
            <person name="Pitluck S."/>
            <person name="Larimer F."/>
            <person name="Land M.L."/>
            <person name="Mouttaki H."/>
            <person name="He Z."/>
            <person name="Zhou J."/>
            <person name="Hemme C.L."/>
        </authorList>
    </citation>
    <scope>NUCLEOTIDE SEQUENCE</scope>
    <source>
        <strain evidence="5">DSM 2782</strain>
    </source>
</reference>
<dbReference type="SUPFAM" id="SSF47336">
    <property type="entry name" value="ACP-like"/>
    <property type="match status" value="1"/>
</dbReference>
<reference evidence="5" key="2">
    <citation type="submission" date="2011-01" db="EMBL/GenBank/DDBJ databases">
        <title>The Non-contiguous Finished genome of Clostridium papyrosolvens.</title>
        <authorList>
            <person name="Lucas S."/>
            <person name="Copeland A."/>
            <person name="Lapidus A."/>
            <person name="Cheng J.-F."/>
            <person name="Goodwin L."/>
            <person name="Pitluck S."/>
            <person name="Misra M."/>
            <person name="Chertkov O."/>
            <person name="Detter J.C."/>
            <person name="Han C."/>
            <person name="Tapia R."/>
            <person name="Land M."/>
            <person name="Hauser L."/>
            <person name="Kyrpides N."/>
            <person name="Ivanova N."/>
            <person name="Pagani I."/>
            <person name="Mouttaki H."/>
            <person name="He Z."/>
            <person name="Zhou J."/>
            <person name="Hemme C.L."/>
            <person name="Woyke T."/>
        </authorList>
    </citation>
    <scope>NUCLEOTIDE SEQUENCE [LARGE SCALE GENOMIC DNA]</scope>
    <source>
        <strain evidence="5">DSM 2782</strain>
    </source>
</reference>
<dbReference type="Gene3D" id="2.30.38.10">
    <property type="entry name" value="Luciferase, Domain 3"/>
    <property type="match status" value="1"/>
</dbReference>
<dbReference type="InterPro" id="IPR010071">
    <property type="entry name" value="AA_adenyl_dom"/>
</dbReference>
<dbReference type="STRING" id="588581.Cpap_3841"/>
<protein>
    <submittedName>
        <fullName evidence="5">Amino acid adenylation domain protein</fullName>
    </submittedName>
</protein>
<dbReference type="InterPro" id="IPR009081">
    <property type="entry name" value="PP-bd_ACP"/>
</dbReference>
<dbReference type="InterPro" id="IPR036736">
    <property type="entry name" value="ACP-like_sf"/>
</dbReference>
<dbReference type="AlphaFoldDB" id="F1T7G0"/>
<gene>
    <name evidence="5" type="ORF">Cpap_3841</name>
</gene>
<comment type="similarity">
    <text evidence="1">Belongs to the ATP-dependent AMP-binding enzyme family.</text>
</comment>
<evidence type="ECO:0000256" key="1">
    <source>
        <dbReference type="ARBA" id="ARBA00006432"/>
    </source>
</evidence>
<dbReference type="FunFam" id="3.30.300.30:FF:000010">
    <property type="entry name" value="Enterobactin synthetase component F"/>
    <property type="match status" value="1"/>
</dbReference>
<keyword evidence="6" id="KW-1185">Reference proteome</keyword>
<dbReference type="InterPro" id="IPR045851">
    <property type="entry name" value="AMP-bd_C_sf"/>
</dbReference>
<dbReference type="Proteomes" id="UP000003860">
    <property type="component" value="Unassembled WGS sequence"/>
</dbReference>
<dbReference type="GO" id="GO:0005737">
    <property type="term" value="C:cytoplasm"/>
    <property type="evidence" value="ECO:0007669"/>
    <property type="project" value="TreeGrafter"/>
</dbReference>
<dbReference type="SUPFAM" id="SSF56801">
    <property type="entry name" value="Acetyl-CoA synthetase-like"/>
    <property type="match status" value="1"/>
</dbReference>
<dbReference type="EMBL" id="ACXX02000001">
    <property type="protein sequence ID" value="EGD49408.1"/>
    <property type="molecule type" value="Genomic_DNA"/>
</dbReference>
<dbReference type="Gene3D" id="3.30.300.30">
    <property type="match status" value="1"/>
</dbReference>
<proteinExistence type="inferred from homology"/>
<dbReference type="GO" id="GO:0044550">
    <property type="term" value="P:secondary metabolite biosynthetic process"/>
    <property type="evidence" value="ECO:0007669"/>
    <property type="project" value="UniProtKB-ARBA"/>
</dbReference>
<dbReference type="Pfam" id="PF00550">
    <property type="entry name" value="PP-binding"/>
    <property type="match status" value="1"/>
</dbReference>
<keyword evidence="3" id="KW-0597">Phosphoprotein</keyword>
<dbReference type="InterPro" id="IPR020459">
    <property type="entry name" value="AMP-binding"/>
</dbReference>
<evidence type="ECO:0000313" key="5">
    <source>
        <dbReference type="EMBL" id="EGD49408.1"/>
    </source>
</evidence>
<evidence type="ECO:0000256" key="3">
    <source>
        <dbReference type="ARBA" id="ARBA00022553"/>
    </source>
</evidence>
<comment type="caution">
    <text evidence="5">The sequence shown here is derived from an EMBL/GenBank/DDBJ whole genome shotgun (WGS) entry which is preliminary data.</text>
</comment>
<evidence type="ECO:0000256" key="2">
    <source>
        <dbReference type="ARBA" id="ARBA00022450"/>
    </source>
</evidence>
<keyword evidence="2" id="KW-0596">Phosphopantetheine</keyword>
<dbReference type="Pfam" id="PF00501">
    <property type="entry name" value="AMP-binding"/>
    <property type="match status" value="1"/>
</dbReference>
<dbReference type="PANTHER" id="PTHR45527">
    <property type="entry name" value="NONRIBOSOMAL PEPTIDE SYNTHETASE"/>
    <property type="match status" value="1"/>
</dbReference>
<dbReference type="InterPro" id="IPR000873">
    <property type="entry name" value="AMP-dep_synth/lig_dom"/>
</dbReference>
<dbReference type="Pfam" id="PF13193">
    <property type="entry name" value="AMP-binding_C"/>
    <property type="match status" value="1"/>
</dbReference>
<dbReference type="Gene3D" id="3.40.50.980">
    <property type="match status" value="2"/>
</dbReference>
<dbReference type="PRINTS" id="PR00154">
    <property type="entry name" value="AMPBINDING"/>
</dbReference>
<dbReference type="PROSITE" id="PS00455">
    <property type="entry name" value="AMP_BINDING"/>
    <property type="match status" value="1"/>
</dbReference>
<dbReference type="eggNOG" id="COG1020">
    <property type="taxonomic scope" value="Bacteria"/>
</dbReference>
<dbReference type="FunFam" id="3.40.50.980:FF:000001">
    <property type="entry name" value="Non-ribosomal peptide synthetase"/>
    <property type="match status" value="1"/>
</dbReference>
<evidence type="ECO:0000259" key="4">
    <source>
        <dbReference type="PROSITE" id="PS50075"/>
    </source>
</evidence>
<dbReference type="GO" id="GO:0031177">
    <property type="term" value="F:phosphopantetheine binding"/>
    <property type="evidence" value="ECO:0007669"/>
    <property type="project" value="TreeGrafter"/>
</dbReference>
<accession>F1T7G0</accession>
<dbReference type="PROSITE" id="PS50075">
    <property type="entry name" value="CARRIER"/>
    <property type="match status" value="1"/>
</dbReference>
<dbReference type="Gene3D" id="1.10.1200.10">
    <property type="entry name" value="ACP-like"/>
    <property type="match status" value="1"/>
</dbReference>
<organism evidence="5 6">
    <name type="scientific">Ruminiclostridium papyrosolvens DSM 2782</name>
    <dbReference type="NCBI Taxonomy" id="588581"/>
    <lineage>
        <taxon>Bacteria</taxon>
        <taxon>Bacillati</taxon>
        <taxon>Bacillota</taxon>
        <taxon>Clostridia</taxon>
        <taxon>Eubacteriales</taxon>
        <taxon>Oscillospiraceae</taxon>
        <taxon>Ruminiclostridium</taxon>
    </lineage>
</organism>
<dbReference type="InterPro" id="IPR025110">
    <property type="entry name" value="AMP-bd_C"/>
</dbReference>
<dbReference type="PANTHER" id="PTHR45527:SF1">
    <property type="entry name" value="FATTY ACID SYNTHASE"/>
    <property type="match status" value="1"/>
</dbReference>
<dbReference type="RefSeq" id="WP_004616072.1">
    <property type="nucleotide sequence ID" value="NZ_ACXX02000001.1"/>
</dbReference>
<name>F1T7G0_9FIRM</name>
<feature type="domain" description="Carrier" evidence="4">
    <location>
        <begin position="542"/>
        <end position="620"/>
    </location>
</feature>
<dbReference type="GO" id="GO:0043041">
    <property type="term" value="P:amino acid activation for nonribosomal peptide biosynthetic process"/>
    <property type="evidence" value="ECO:0007669"/>
    <property type="project" value="TreeGrafter"/>
</dbReference>
<sequence length="622" mass="70458">MGRNNSHSLVTGFKKLLQQIQPWHKIKNSEYRLIYELIEEQAEKTPNAIAVEFKGSYLTYRELNSRSNQLAWKIRKMGVQPNDIVCIMVKRSLQMFVALLGVLKSGAAFLPVDPDFPEERIVYMVEDSNAKIIISDAEMEHRFLPFKDKVICVNEPDIYDHDNSNLNKVAKASDLAYVIYTSGSTGKPKGVMIEHKSVVNLLYGISDIIPLSEHSVILALTTISFDIFILETLIPLALGRRIAIADENDQKNPKSLCNLIMKCSVDILQITPSRLQMLINHNKNLECLQNLKIIMIGGEPLSEVLLEKVKSYTSARIYNMYGPTETTVWSTVADLTERDSIDIGLPIRNTQIYIVNEDNKPVTDGAEGELCIGGDGLSRGYLNRAELTAQKFIKDSTAFNEKIYKTGDLARWLENGNIECLGRIDNQVKIRGYRIELEEIESCILKFAPVKQAVVAVIDGKESVKYLCAYYVSDEEISVSDLREQMVRSLPDYMLPAYFIRIDNIPQTLNGKIDRKALPPPELISKQPNQKIQPNTQAPKYEDIELKIKEMIRITVDGIADIEQIDTNSQLTEVGINSITYIKIVVLIEGEFNFEFGEEELNNGRFSIIKELIDYVESMIKN</sequence>
<dbReference type="InterPro" id="IPR020845">
    <property type="entry name" value="AMP-binding_CS"/>
</dbReference>